<gene>
    <name evidence="2" type="ORF">HHI36_017015</name>
</gene>
<reference evidence="2 3" key="1">
    <citation type="journal article" date="2021" name="BMC Biol.">
        <title>Horizontally acquired antibacterial genes associated with adaptive radiation of ladybird beetles.</title>
        <authorList>
            <person name="Li H.S."/>
            <person name="Tang X.F."/>
            <person name="Huang Y.H."/>
            <person name="Xu Z.Y."/>
            <person name="Chen M.L."/>
            <person name="Du X.Y."/>
            <person name="Qiu B.Y."/>
            <person name="Chen P.T."/>
            <person name="Zhang W."/>
            <person name="Slipinski A."/>
            <person name="Escalona H.E."/>
            <person name="Waterhouse R.M."/>
            <person name="Zwick A."/>
            <person name="Pang H."/>
        </authorList>
    </citation>
    <scope>NUCLEOTIDE SEQUENCE [LARGE SCALE GENOMIC DNA]</scope>
    <source>
        <strain evidence="2">SYSU2018</strain>
    </source>
</reference>
<dbReference type="EMBL" id="JABFTP020000124">
    <property type="protein sequence ID" value="KAL3279506.1"/>
    <property type="molecule type" value="Genomic_DNA"/>
</dbReference>
<evidence type="ECO:0000313" key="3">
    <source>
        <dbReference type="Proteomes" id="UP001516400"/>
    </source>
</evidence>
<dbReference type="Proteomes" id="UP001516400">
    <property type="component" value="Unassembled WGS sequence"/>
</dbReference>
<comment type="caution">
    <text evidence="2">The sequence shown here is derived from an EMBL/GenBank/DDBJ whole genome shotgun (WGS) entry which is preliminary data.</text>
</comment>
<evidence type="ECO:0000313" key="2">
    <source>
        <dbReference type="EMBL" id="KAL3279506.1"/>
    </source>
</evidence>
<feature type="region of interest" description="Disordered" evidence="1">
    <location>
        <begin position="1"/>
        <end position="28"/>
    </location>
</feature>
<dbReference type="AlphaFoldDB" id="A0ABD2NMD8"/>
<sequence>MSAEKNSRKEKAREKFLKDPTEHNGEIYHHHRRRLKSICKNKKRHYNETKILQIEEKFHNNEIRSFYQEVKKSQTGFTYENTLLKSAKGNLISEPEILMEEWKRHFEKLLNKEVMEEKEDHEIGTIT</sequence>
<accession>A0ABD2NMD8</accession>
<organism evidence="2 3">
    <name type="scientific">Cryptolaemus montrouzieri</name>
    <dbReference type="NCBI Taxonomy" id="559131"/>
    <lineage>
        <taxon>Eukaryota</taxon>
        <taxon>Metazoa</taxon>
        <taxon>Ecdysozoa</taxon>
        <taxon>Arthropoda</taxon>
        <taxon>Hexapoda</taxon>
        <taxon>Insecta</taxon>
        <taxon>Pterygota</taxon>
        <taxon>Neoptera</taxon>
        <taxon>Endopterygota</taxon>
        <taxon>Coleoptera</taxon>
        <taxon>Polyphaga</taxon>
        <taxon>Cucujiformia</taxon>
        <taxon>Coccinelloidea</taxon>
        <taxon>Coccinellidae</taxon>
        <taxon>Scymninae</taxon>
        <taxon>Scymnini</taxon>
        <taxon>Cryptolaemus</taxon>
    </lineage>
</organism>
<proteinExistence type="predicted"/>
<evidence type="ECO:0000256" key="1">
    <source>
        <dbReference type="SAM" id="MobiDB-lite"/>
    </source>
</evidence>
<name>A0ABD2NMD8_9CUCU</name>
<keyword evidence="3" id="KW-1185">Reference proteome</keyword>
<protein>
    <submittedName>
        <fullName evidence="2">Uncharacterized protein</fullName>
    </submittedName>
</protein>